<protein>
    <submittedName>
        <fullName evidence="3">Polyketide cyclase</fullName>
    </submittedName>
</protein>
<evidence type="ECO:0000256" key="1">
    <source>
        <dbReference type="ARBA" id="ARBA00006817"/>
    </source>
</evidence>
<dbReference type="RefSeq" id="WP_075129069.1">
    <property type="nucleotide sequence ID" value="NZ_MSIE01000063.1"/>
</dbReference>
<dbReference type="Proteomes" id="UP000185596">
    <property type="component" value="Unassembled WGS sequence"/>
</dbReference>
<keyword evidence="4" id="KW-1185">Reference proteome</keyword>
<dbReference type="CDD" id="cd07814">
    <property type="entry name" value="SRPBCC_CalC_Aha1-like"/>
    <property type="match status" value="1"/>
</dbReference>
<dbReference type="Gene3D" id="3.30.530.20">
    <property type="match status" value="1"/>
</dbReference>
<dbReference type="AlphaFoldDB" id="A0A1Q8CC64"/>
<comment type="caution">
    <text evidence="3">The sequence shown here is derived from an EMBL/GenBank/DDBJ whole genome shotgun (WGS) entry which is preliminary data.</text>
</comment>
<sequence>MTENNQLRTINVDQFVARPPEVVWRSLTEPELLARWWASGDIAPVVGHRFTLDMGRRWGHVPCTVTEVEPTRRLSYTFADWTLTWRLVAEGAGTRLFLEHSGFDLDDQQHAFAFRNMSSGWTDVLGKLERDLEPVGGR</sequence>
<dbReference type="OrthoDB" id="9803476at2"/>
<feature type="domain" description="Activator of Hsp90 ATPase homologue 1/2-like C-terminal" evidence="2">
    <location>
        <begin position="19"/>
        <end position="130"/>
    </location>
</feature>
<dbReference type="STRING" id="1912961.BU204_29585"/>
<proteinExistence type="inferred from homology"/>
<evidence type="ECO:0000313" key="3">
    <source>
        <dbReference type="EMBL" id="OLF11926.1"/>
    </source>
</evidence>
<accession>A0A1Q8CC64</accession>
<reference evidence="3 4" key="1">
    <citation type="submission" date="2016-12" db="EMBL/GenBank/DDBJ databases">
        <title>The draft genome sequence of Actinophytocola sp. 11-183.</title>
        <authorList>
            <person name="Wang W."/>
            <person name="Yuan L."/>
        </authorList>
    </citation>
    <scope>NUCLEOTIDE SEQUENCE [LARGE SCALE GENOMIC DNA]</scope>
    <source>
        <strain evidence="3 4">11-183</strain>
    </source>
</reference>
<dbReference type="SUPFAM" id="SSF55961">
    <property type="entry name" value="Bet v1-like"/>
    <property type="match status" value="1"/>
</dbReference>
<name>A0A1Q8CC64_9PSEU</name>
<dbReference type="InterPro" id="IPR023393">
    <property type="entry name" value="START-like_dom_sf"/>
</dbReference>
<evidence type="ECO:0000313" key="4">
    <source>
        <dbReference type="Proteomes" id="UP000185596"/>
    </source>
</evidence>
<comment type="similarity">
    <text evidence="1">Belongs to the AHA1 family.</text>
</comment>
<evidence type="ECO:0000259" key="2">
    <source>
        <dbReference type="Pfam" id="PF08327"/>
    </source>
</evidence>
<dbReference type="EMBL" id="MSIE01000063">
    <property type="protein sequence ID" value="OLF11926.1"/>
    <property type="molecule type" value="Genomic_DNA"/>
</dbReference>
<gene>
    <name evidence="3" type="ORF">BU204_29585</name>
</gene>
<dbReference type="Pfam" id="PF08327">
    <property type="entry name" value="AHSA1"/>
    <property type="match status" value="1"/>
</dbReference>
<organism evidence="3 4">
    <name type="scientific">Actinophytocola xanthii</name>
    <dbReference type="NCBI Taxonomy" id="1912961"/>
    <lineage>
        <taxon>Bacteria</taxon>
        <taxon>Bacillati</taxon>
        <taxon>Actinomycetota</taxon>
        <taxon>Actinomycetes</taxon>
        <taxon>Pseudonocardiales</taxon>
        <taxon>Pseudonocardiaceae</taxon>
    </lineage>
</organism>
<dbReference type="InterPro" id="IPR013538">
    <property type="entry name" value="ASHA1/2-like_C"/>
</dbReference>